<name>A0A2G5SCB7_9PELO</name>
<protein>
    <submittedName>
        <fullName evidence="2">Uncharacterized protein</fullName>
    </submittedName>
</protein>
<evidence type="ECO:0000256" key="1">
    <source>
        <dbReference type="SAM" id="MobiDB-lite"/>
    </source>
</evidence>
<comment type="caution">
    <text evidence="2">The sequence shown here is derived from an EMBL/GenBank/DDBJ whole genome shotgun (WGS) entry which is preliminary data.</text>
</comment>
<dbReference type="Proteomes" id="UP000230233">
    <property type="component" value="Unassembled WGS sequence"/>
</dbReference>
<organism evidence="2 3">
    <name type="scientific">Caenorhabditis nigoni</name>
    <dbReference type="NCBI Taxonomy" id="1611254"/>
    <lineage>
        <taxon>Eukaryota</taxon>
        <taxon>Metazoa</taxon>
        <taxon>Ecdysozoa</taxon>
        <taxon>Nematoda</taxon>
        <taxon>Chromadorea</taxon>
        <taxon>Rhabditida</taxon>
        <taxon>Rhabditina</taxon>
        <taxon>Rhabditomorpha</taxon>
        <taxon>Rhabditoidea</taxon>
        <taxon>Rhabditidae</taxon>
        <taxon>Peloderinae</taxon>
        <taxon>Caenorhabditis</taxon>
    </lineage>
</organism>
<sequence>MDQRSKSFKTVYSGSDENRVQTPDRHHHDSDNMSSSLRERRSTRFGKLSTSNDTSNTSNVKAVANTLKEPNTELSTKDRQALKRLIIALGNKYAETIVLHEKASMEVEKLEHQKKKAKEQNPTVESFAKNEFAWKKHSKSILF</sequence>
<feature type="compositionally biased region" description="Basic and acidic residues" evidence="1">
    <location>
        <begin position="16"/>
        <end position="42"/>
    </location>
</feature>
<keyword evidence="3" id="KW-1185">Reference proteome</keyword>
<evidence type="ECO:0000313" key="2">
    <source>
        <dbReference type="EMBL" id="PIC12680.1"/>
    </source>
</evidence>
<reference evidence="3" key="1">
    <citation type="submission" date="2017-10" db="EMBL/GenBank/DDBJ databases">
        <title>Rapid genome shrinkage in a self-fertile nematode reveals novel sperm competition proteins.</title>
        <authorList>
            <person name="Yin D."/>
            <person name="Schwarz E.M."/>
            <person name="Thomas C.G."/>
            <person name="Felde R.L."/>
            <person name="Korf I.F."/>
            <person name="Cutter A.D."/>
            <person name="Schartner C.M."/>
            <person name="Ralston E.J."/>
            <person name="Meyer B.J."/>
            <person name="Haag E.S."/>
        </authorList>
    </citation>
    <scope>NUCLEOTIDE SEQUENCE [LARGE SCALE GENOMIC DNA]</scope>
    <source>
        <strain evidence="3">JU1422</strain>
    </source>
</reference>
<dbReference type="AlphaFoldDB" id="A0A2G5SCB7"/>
<feature type="compositionally biased region" description="Low complexity" evidence="1">
    <location>
        <begin position="49"/>
        <end position="59"/>
    </location>
</feature>
<evidence type="ECO:0000313" key="3">
    <source>
        <dbReference type="Proteomes" id="UP000230233"/>
    </source>
</evidence>
<accession>A0A2G5SCB7</accession>
<feature type="region of interest" description="Disordered" evidence="1">
    <location>
        <begin position="1"/>
        <end position="60"/>
    </location>
</feature>
<gene>
    <name evidence="2" type="ORF">B9Z55_028207</name>
</gene>
<dbReference type="EMBL" id="PDUG01000019">
    <property type="protein sequence ID" value="PIC12680.1"/>
    <property type="molecule type" value="Genomic_DNA"/>
</dbReference>
<proteinExistence type="predicted"/>